<reference evidence="2" key="1">
    <citation type="submission" date="2019-04" db="EMBL/GenBank/DDBJ databases">
        <title>Sequencing of skin fungus with MAO and IRED activity.</title>
        <authorList>
            <person name="Marsaioli A.J."/>
            <person name="Bonatto J.M.C."/>
            <person name="Reis Junior O."/>
        </authorList>
    </citation>
    <scope>NUCLEOTIDE SEQUENCE</scope>
    <source>
        <strain evidence="2">30M1</strain>
    </source>
</reference>
<feature type="region of interest" description="Disordered" evidence="1">
    <location>
        <begin position="1"/>
        <end position="26"/>
    </location>
</feature>
<proteinExistence type="predicted"/>
<protein>
    <submittedName>
        <fullName evidence="2">Uncharacterized protein</fullName>
    </submittedName>
</protein>
<dbReference type="OrthoDB" id="3945111at2759"/>
<feature type="compositionally biased region" description="Basic and acidic residues" evidence="1">
    <location>
        <begin position="68"/>
        <end position="78"/>
    </location>
</feature>
<gene>
    <name evidence="2" type="ORF">E8E13_004452</name>
</gene>
<evidence type="ECO:0000313" key="3">
    <source>
        <dbReference type="Proteomes" id="UP000801428"/>
    </source>
</evidence>
<dbReference type="AlphaFoldDB" id="A0A9P4W9D7"/>
<keyword evidence="3" id="KW-1185">Reference proteome</keyword>
<organism evidence="2 3">
    <name type="scientific">Curvularia kusanoi</name>
    <name type="common">Cochliobolus kusanoi</name>
    <dbReference type="NCBI Taxonomy" id="90978"/>
    <lineage>
        <taxon>Eukaryota</taxon>
        <taxon>Fungi</taxon>
        <taxon>Dikarya</taxon>
        <taxon>Ascomycota</taxon>
        <taxon>Pezizomycotina</taxon>
        <taxon>Dothideomycetes</taxon>
        <taxon>Pleosporomycetidae</taxon>
        <taxon>Pleosporales</taxon>
        <taxon>Pleosporineae</taxon>
        <taxon>Pleosporaceae</taxon>
        <taxon>Curvularia</taxon>
    </lineage>
</organism>
<comment type="caution">
    <text evidence="2">The sequence shown here is derived from an EMBL/GenBank/DDBJ whole genome shotgun (WGS) entry which is preliminary data.</text>
</comment>
<evidence type="ECO:0000256" key="1">
    <source>
        <dbReference type="SAM" id="MobiDB-lite"/>
    </source>
</evidence>
<name>A0A9P4W9D7_CURKU</name>
<sequence length="174" mass="19308">MSAPLPSGSEDSGTNTRPAMAAEAQVLSDERVMDIVMPMTPEERFEYMRRQVTAFSAENRATPAPSPRESHLINREEDTSADQSIQDFLFGIGAGLSSGRQMIVRYSDPSLSTVSLQISETRTSEADTVVDGQVFTSTNFLREVFGRGYRLSVEISGQQDRRDGVDRVDEHNRN</sequence>
<accession>A0A9P4W9D7</accession>
<dbReference type="Proteomes" id="UP000801428">
    <property type="component" value="Unassembled WGS sequence"/>
</dbReference>
<evidence type="ECO:0000313" key="2">
    <source>
        <dbReference type="EMBL" id="KAF2997902.1"/>
    </source>
</evidence>
<dbReference type="EMBL" id="SWKU01000021">
    <property type="protein sequence ID" value="KAF2997902.1"/>
    <property type="molecule type" value="Genomic_DNA"/>
</dbReference>
<feature type="region of interest" description="Disordered" evidence="1">
    <location>
        <begin position="56"/>
        <end position="81"/>
    </location>
</feature>